<accession>A0A512AP88</accession>
<dbReference type="Pfam" id="PF13411">
    <property type="entry name" value="MerR_1"/>
    <property type="match status" value="1"/>
</dbReference>
<evidence type="ECO:0000256" key="3">
    <source>
        <dbReference type="ARBA" id="ARBA00023125"/>
    </source>
</evidence>
<dbReference type="PANTHER" id="PTHR30204:SF69">
    <property type="entry name" value="MERR-FAMILY TRANSCRIPTIONAL REGULATOR"/>
    <property type="match status" value="1"/>
</dbReference>
<name>A0A512AP88_9SPHN</name>
<proteinExistence type="predicted"/>
<dbReference type="Gene3D" id="1.10.1660.10">
    <property type="match status" value="1"/>
</dbReference>
<dbReference type="InterPro" id="IPR000551">
    <property type="entry name" value="MerR-type_HTH_dom"/>
</dbReference>
<dbReference type="GO" id="GO:0003677">
    <property type="term" value="F:DNA binding"/>
    <property type="evidence" value="ECO:0007669"/>
    <property type="project" value="UniProtKB-KW"/>
</dbReference>
<comment type="caution">
    <text evidence="6">The sequence shown here is derived from an EMBL/GenBank/DDBJ whole genome shotgun (WGS) entry which is preliminary data.</text>
</comment>
<feature type="domain" description="HTH merR-type" evidence="5">
    <location>
        <begin position="4"/>
        <end position="72"/>
    </location>
</feature>
<evidence type="ECO:0000313" key="7">
    <source>
        <dbReference type="Proteomes" id="UP000321464"/>
    </source>
</evidence>
<protein>
    <submittedName>
        <fullName evidence="6">MerR family transcriptional regulator</fullName>
    </submittedName>
</protein>
<dbReference type="AlphaFoldDB" id="A0A512AP88"/>
<keyword evidence="7" id="KW-1185">Reference proteome</keyword>
<reference evidence="6 7" key="1">
    <citation type="submission" date="2019-07" db="EMBL/GenBank/DDBJ databases">
        <title>Whole genome shotgun sequence of Novosphingobium sediminis NBRC 106119.</title>
        <authorList>
            <person name="Hosoyama A."/>
            <person name="Uohara A."/>
            <person name="Ohji S."/>
            <person name="Ichikawa N."/>
        </authorList>
    </citation>
    <scope>NUCLEOTIDE SEQUENCE [LARGE SCALE GENOMIC DNA]</scope>
    <source>
        <strain evidence="6 7">NBRC 106119</strain>
    </source>
</reference>
<dbReference type="EMBL" id="BJYR01000023">
    <property type="protein sequence ID" value="GEO01518.1"/>
    <property type="molecule type" value="Genomic_DNA"/>
</dbReference>
<sequence length="274" mass="30930">MSDSFPIDEVVRRTGLTSRALRFYEARGLITPLRTGSGRRWFGPEELERIQRIVALKKAGLSLGDIKRLFDRKPIDLAAMLGAQRKRLAEQAEEIADAIGLIDTALSRIGRGEPLDAATLCSLIRDGEKLMTDQSQAWQDVVDQYYTPEEQADWRERMAEVPEFSQEAYQQQWRALSARIEAALPLEPGSDAALVFVREWFALLEPFSRNATPAMWEGTTRMYADMANWEGKVDPGFSSRVWEFIMTAARAAMDRGEDIGPLPGWFTRPAAQES</sequence>
<keyword evidence="3" id="KW-0238">DNA-binding</keyword>
<evidence type="ECO:0000256" key="2">
    <source>
        <dbReference type="ARBA" id="ARBA00023015"/>
    </source>
</evidence>
<gene>
    <name evidence="6" type="ORF">NSE01_33500</name>
</gene>
<dbReference type="InterPro" id="IPR009061">
    <property type="entry name" value="DNA-bd_dom_put_sf"/>
</dbReference>
<evidence type="ECO:0000313" key="6">
    <source>
        <dbReference type="EMBL" id="GEO01518.1"/>
    </source>
</evidence>
<keyword evidence="2" id="KW-0805">Transcription regulation</keyword>
<keyword evidence="1" id="KW-0678">Repressor</keyword>
<dbReference type="PANTHER" id="PTHR30204">
    <property type="entry name" value="REDOX-CYCLING DRUG-SENSING TRANSCRIPTIONAL ACTIVATOR SOXR"/>
    <property type="match status" value="1"/>
</dbReference>
<dbReference type="OrthoDB" id="9803659at2"/>
<dbReference type="Pfam" id="PF07739">
    <property type="entry name" value="TipAS"/>
    <property type="match status" value="1"/>
</dbReference>
<dbReference type="Proteomes" id="UP000321464">
    <property type="component" value="Unassembled WGS sequence"/>
</dbReference>
<dbReference type="GO" id="GO:0003700">
    <property type="term" value="F:DNA-binding transcription factor activity"/>
    <property type="evidence" value="ECO:0007669"/>
    <property type="project" value="InterPro"/>
</dbReference>
<evidence type="ECO:0000259" key="5">
    <source>
        <dbReference type="PROSITE" id="PS50937"/>
    </source>
</evidence>
<dbReference type="PROSITE" id="PS50937">
    <property type="entry name" value="HTH_MERR_2"/>
    <property type="match status" value="1"/>
</dbReference>
<dbReference type="SMART" id="SM00422">
    <property type="entry name" value="HTH_MERR"/>
    <property type="match status" value="1"/>
</dbReference>
<organism evidence="6 7">
    <name type="scientific">Novosphingobium sediminis</name>
    <dbReference type="NCBI Taxonomy" id="707214"/>
    <lineage>
        <taxon>Bacteria</taxon>
        <taxon>Pseudomonadati</taxon>
        <taxon>Pseudomonadota</taxon>
        <taxon>Alphaproteobacteria</taxon>
        <taxon>Sphingomonadales</taxon>
        <taxon>Sphingomonadaceae</taxon>
        <taxon>Novosphingobium</taxon>
    </lineage>
</organism>
<dbReference type="SUPFAM" id="SSF46955">
    <property type="entry name" value="Putative DNA-binding domain"/>
    <property type="match status" value="1"/>
</dbReference>
<dbReference type="InterPro" id="IPR012925">
    <property type="entry name" value="TipAS_dom"/>
</dbReference>
<evidence type="ECO:0000256" key="1">
    <source>
        <dbReference type="ARBA" id="ARBA00022491"/>
    </source>
</evidence>
<keyword evidence="4" id="KW-0804">Transcription</keyword>
<dbReference type="InterPro" id="IPR047057">
    <property type="entry name" value="MerR_fam"/>
</dbReference>
<dbReference type="CDD" id="cd01106">
    <property type="entry name" value="HTH_TipAL-Mta"/>
    <property type="match status" value="1"/>
</dbReference>
<dbReference type="RefSeq" id="WP_147160833.1">
    <property type="nucleotide sequence ID" value="NZ_BJYR01000023.1"/>
</dbReference>
<evidence type="ECO:0000256" key="4">
    <source>
        <dbReference type="ARBA" id="ARBA00023163"/>
    </source>
</evidence>